<evidence type="ECO:0000313" key="2">
    <source>
        <dbReference type="Proteomes" id="UP000515159"/>
    </source>
</evidence>
<dbReference type="InterPro" id="IPR003117">
    <property type="entry name" value="cAMP_dep_PK_reg_su_I/II_a/b"/>
</dbReference>
<dbReference type="RefSeq" id="XP_033780630.1">
    <property type="nucleotide sequence ID" value="XM_033924739.1"/>
</dbReference>
<proteinExistence type="predicted"/>
<dbReference type="OrthoDB" id="10249338at2759"/>
<dbReference type="AlphaFoldDB" id="A0A6P8PH29"/>
<dbReference type="GeneID" id="117350446"/>
<keyword evidence="2" id="KW-1185">Reference proteome</keyword>
<accession>A0A6P8PH29</accession>
<evidence type="ECO:0000259" key="1">
    <source>
        <dbReference type="Pfam" id="PF02197"/>
    </source>
</evidence>
<dbReference type="CTD" id="284485"/>
<dbReference type="PANTHER" id="PTHR15505:SF4">
    <property type="entry name" value="RIIA DOMAIN-CONTAINING PROTEIN 1"/>
    <property type="match status" value="1"/>
</dbReference>
<gene>
    <name evidence="3" type="primary">RIIAD1</name>
</gene>
<feature type="domain" description="RIIa" evidence="1">
    <location>
        <begin position="41"/>
        <end position="66"/>
    </location>
</feature>
<dbReference type="FunCoup" id="A0A6P8PH29">
    <property type="interactions" value="12"/>
</dbReference>
<dbReference type="Pfam" id="PF02197">
    <property type="entry name" value="RIIa"/>
    <property type="match status" value="1"/>
</dbReference>
<sequence>MEKPDREALNQDQGEKLREQQIKGRIENEKYLRSHPEVELLLTGFIREVLLNRPHNICEFAADHFTDPDLSEKIQEKLIDKEQQSRKQWGGLR</sequence>
<dbReference type="Proteomes" id="UP000515159">
    <property type="component" value="Chromosome 16"/>
</dbReference>
<dbReference type="KEGG" id="gsh:117350446"/>
<dbReference type="Gene3D" id="1.20.890.10">
    <property type="entry name" value="cAMP-dependent protein kinase regulatory subunit, dimerization-anchoring domain"/>
    <property type="match status" value="1"/>
</dbReference>
<reference evidence="3" key="1">
    <citation type="submission" date="2025-08" db="UniProtKB">
        <authorList>
            <consortium name="RefSeq"/>
        </authorList>
    </citation>
    <scope>IDENTIFICATION</scope>
</reference>
<organism evidence="2 3">
    <name type="scientific">Geotrypetes seraphini</name>
    <name type="common">Gaboon caecilian</name>
    <name type="synonym">Caecilia seraphini</name>
    <dbReference type="NCBI Taxonomy" id="260995"/>
    <lineage>
        <taxon>Eukaryota</taxon>
        <taxon>Metazoa</taxon>
        <taxon>Chordata</taxon>
        <taxon>Craniata</taxon>
        <taxon>Vertebrata</taxon>
        <taxon>Euteleostomi</taxon>
        <taxon>Amphibia</taxon>
        <taxon>Gymnophiona</taxon>
        <taxon>Geotrypetes</taxon>
    </lineage>
</organism>
<evidence type="ECO:0000313" key="3">
    <source>
        <dbReference type="RefSeq" id="XP_033780630.1"/>
    </source>
</evidence>
<protein>
    <submittedName>
        <fullName evidence="3">RIIa domain-containing protein 1</fullName>
    </submittedName>
</protein>
<name>A0A6P8PH29_GEOSA</name>
<dbReference type="CDD" id="cd22971">
    <property type="entry name" value="DD_RIIAD1"/>
    <property type="match status" value="1"/>
</dbReference>
<dbReference type="InterPro" id="IPR059162">
    <property type="entry name" value="RIIAD1"/>
</dbReference>
<dbReference type="PANTHER" id="PTHR15505">
    <property type="entry name" value="RIIA DOMAIN-CONTAINING PROTEIN 1"/>
    <property type="match status" value="1"/>
</dbReference>
<dbReference type="SUPFAM" id="SSF47391">
    <property type="entry name" value="Dimerization-anchoring domain of cAMP-dependent PK regulatory subunit"/>
    <property type="match status" value="1"/>
</dbReference>
<dbReference type="InParanoid" id="A0A6P8PH29"/>